<evidence type="ECO:0000313" key="8">
    <source>
        <dbReference type="Proteomes" id="UP000026960"/>
    </source>
</evidence>
<comment type="similarity">
    <text evidence="2 5">Belongs to the glycosyltransferase 8 family.</text>
</comment>
<comment type="pathway">
    <text evidence="1">Glycan metabolism; pectin biosynthesis.</text>
</comment>
<proteinExistence type="inferred from homology"/>
<dbReference type="PANTHER" id="PTHR13778:SF67">
    <property type="entry name" value="HEXOSYLTRANSFERASE"/>
    <property type="match status" value="1"/>
</dbReference>
<keyword evidence="6" id="KW-0812">Transmembrane</keyword>
<reference evidence="7" key="1">
    <citation type="journal article" date="2009" name="Rice">
        <title>De Novo Next Generation Sequencing of Plant Genomes.</title>
        <authorList>
            <person name="Rounsley S."/>
            <person name="Marri P.R."/>
            <person name="Yu Y."/>
            <person name="He R."/>
            <person name="Sisneros N."/>
            <person name="Goicoechea J.L."/>
            <person name="Lee S.J."/>
            <person name="Angelova A."/>
            <person name="Kudrna D."/>
            <person name="Luo M."/>
            <person name="Affourtit J."/>
            <person name="Desany B."/>
            <person name="Knight J."/>
            <person name="Niazi F."/>
            <person name="Egholm M."/>
            <person name="Wing R.A."/>
        </authorList>
    </citation>
    <scope>NUCLEOTIDE SEQUENCE [LARGE SCALE GENOMIC DNA]</scope>
    <source>
        <strain evidence="7">cv. IRGC 105608</strain>
    </source>
</reference>
<dbReference type="InterPro" id="IPR002495">
    <property type="entry name" value="Glyco_trans_8"/>
</dbReference>
<dbReference type="Proteomes" id="UP000026960">
    <property type="component" value="Chromosome 3"/>
</dbReference>
<protein>
    <recommendedName>
        <fullName evidence="5">Hexosyltransferase</fullName>
        <ecNumber evidence="5">2.4.1.-</ecNumber>
    </recommendedName>
</protein>
<keyword evidence="6" id="KW-0472">Membrane</keyword>
<dbReference type="Pfam" id="PF01501">
    <property type="entry name" value="Glyco_transf_8"/>
    <property type="match status" value="1"/>
</dbReference>
<reference evidence="7" key="2">
    <citation type="submission" date="2015-03" db="UniProtKB">
        <authorList>
            <consortium name="EnsemblPlants"/>
        </authorList>
    </citation>
    <scope>IDENTIFICATION</scope>
</reference>
<keyword evidence="3" id="KW-0328">Glycosyltransferase</keyword>
<evidence type="ECO:0000256" key="1">
    <source>
        <dbReference type="ARBA" id="ARBA00004877"/>
    </source>
</evidence>
<evidence type="ECO:0000256" key="3">
    <source>
        <dbReference type="ARBA" id="ARBA00022676"/>
    </source>
</evidence>
<accession>A0A0D3FIP5</accession>
<evidence type="ECO:0000256" key="5">
    <source>
        <dbReference type="RuleBase" id="RU362027"/>
    </source>
</evidence>
<evidence type="ECO:0000313" key="7">
    <source>
        <dbReference type="EnsemblPlants" id="OBART03G17990.1"/>
    </source>
</evidence>
<dbReference type="GO" id="GO:0005794">
    <property type="term" value="C:Golgi apparatus"/>
    <property type="evidence" value="ECO:0007669"/>
    <property type="project" value="TreeGrafter"/>
</dbReference>
<dbReference type="AlphaFoldDB" id="A0A0D3FIP5"/>
<dbReference type="PANTHER" id="PTHR13778">
    <property type="entry name" value="GLYCOSYLTRANSFERASE 8 DOMAIN-CONTAINING PROTEIN"/>
    <property type="match status" value="1"/>
</dbReference>
<dbReference type="InterPro" id="IPR029044">
    <property type="entry name" value="Nucleotide-diphossugar_trans"/>
</dbReference>
<keyword evidence="8" id="KW-1185">Reference proteome</keyword>
<keyword evidence="6" id="KW-1133">Transmembrane helix</keyword>
<feature type="transmembrane region" description="Helical" evidence="6">
    <location>
        <begin position="12"/>
        <end position="28"/>
    </location>
</feature>
<dbReference type="GO" id="GO:0016757">
    <property type="term" value="F:glycosyltransferase activity"/>
    <property type="evidence" value="ECO:0007669"/>
    <property type="project" value="UniProtKB-KW"/>
</dbReference>
<organism evidence="7">
    <name type="scientific">Oryza barthii</name>
    <dbReference type="NCBI Taxonomy" id="65489"/>
    <lineage>
        <taxon>Eukaryota</taxon>
        <taxon>Viridiplantae</taxon>
        <taxon>Streptophyta</taxon>
        <taxon>Embryophyta</taxon>
        <taxon>Tracheophyta</taxon>
        <taxon>Spermatophyta</taxon>
        <taxon>Magnoliopsida</taxon>
        <taxon>Liliopsida</taxon>
        <taxon>Poales</taxon>
        <taxon>Poaceae</taxon>
        <taxon>BOP clade</taxon>
        <taxon>Oryzoideae</taxon>
        <taxon>Oryzeae</taxon>
        <taxon>Oryzinae</taxon>
        <taxon>Oryza</taxon>
    </lineage>
</organism>
<evidence type="ECO:0000256" key="4">
    <source>
        <dbReference type="ARBA" id="ARBA00022679"/>
    </source>
</evidence>
<dbReference type="PaxDb" id="65489-OBART03G17990.1"/>
<dbReference type="Gramene" id="OBART03G17990.1">
    <property type="protein sequence ID" value="OBART03G17990.1"/>
    <property type="gene ID" value="OBART03G17990"/>
</dbReference>
<evidence type="ECO:0000256" key="6">
    <source>
        <dbReference type="SAM" id="Phobius"/>
    </source>
</evidence>
<dbReference type="HOGENOM" id="CLU_1868248_0_0_1"/>
<name>A0A0D3FIP5_9ORYZ</name>
<dbReference type="SUPFAM" id="SSF53448">
    <property type="entry name" value="Nucleotide-diphospho-sugar transferases"/>
    <property type="match status" value="1"/>
</dbReference>
<dbReference type="EnsemblPlants" id="OBART03G17990.1">
    <property type="protein sequence ID" value="OBART03G17990.1"/>
    <property type="gene ID" value="OBART03G17990"/>
</dbReference>
<dbReference type="eggNOG" id="ENOG502QRCX">
    <property type="taxonomic scope" value="Eukaryota"/>
</dbReference>
<evidence type="ECO:0000256" key="2">
    <source>
        <dbReference type="ARBA" id="ARBA00006351"/>
    </source>
</evidence>
<dbReference type="InterPro" id="IPR050748">
    <property type="entry name" value="Glycosyltrans_8_dom-fam"/>
</dbReference>
<dbReference type="STRING" id="65489.A0A0D3FIP5"/>
<keyword evidence="4" id="KW-0808">Transferase</keyword>
<dbReference type="EC" id="2.4.1.-" evidence="5"/>
<sequence>MEEIGEPRMGRAAMHLFFVVVVVVFSYLPSRPSTAHARTYPPLLLPTLFLSLPPLRLPLILSPPSPMAVDHRWNQHGLGGDNVKGRCRGLHPGPISLLHWSGKGKPWIRLDARRPCAVDYLWAPYDLFRPSSPVLEE</sequence>